<accession>A0ABW5CIB0</accession>
<dbReference type="EMBL" id="JBHUIY010000089">
    <property type="protein sequence ID" value="MFD2235808.1"/>
    <property type="molecule type" value="Genomic_DNA"/>
</dbReference>
<evidence type="ECO:0000256" key="1">
    <source>
        <dbReference type="SAM" id="MobiDB-lite"/>
    </source>
</evidence>
<comment type="caution">
    <text evidence="2">The sequence shown here is derived from an EMBL/GenBank/DDBJ whole genome shotgun (WGS) entry which is preliminary data.</text>
</comment>
<dbReference type="Proteomes" id="UP001597296">
    <property type="component" value="Unassembled WGS sequence"/>
</dbReference>
<organism evidence="2 3">
    <name type="scientific">Phaeospirillum tilakii</name>
    <dbReference type="NCBI Taxonomy" id="741673"/>
    <lineage>
        <taxon>Bacteria</taxon>
        <taxon>Pseudomonadati</taxon>
        <taxon>Pseudomonadota</taxon>
        <taxon>Alphaproteobacteria</taxon>
        <taxon>Rhodospirillales</taxon>
        <taxon>Rhodospirillaceae</taxon>
        <taxon>Phaeospirillum</taxon>
    </lineage>
</organism>
<sequence length="87" mass="8401">APEAAPALAAPAAASAATATPAAAPAKPKPSPCARALHAAEAKLAKTKAQPEVIAASWEHLQAAKKAAKAGQGKQCVAEAKAAESGL</sequence>
<feature type="non-terminal residue" evidence="2">
    <location>
        <position position="1"/>
    </location>
</feature>
<gene>
    <name evidence="2" type="ORF">ACFSNB_18630</name>
</gene>
<reference evidence="3" key="1">
    <citation type="journal article" date="2019" name="Int. J. Syst. Evol. Microbiol.">
        <title>The Global Catalogue of Microorganisms (GCM) 10K type strain sequencing project: providing services to taxonomists for standard genome sequencing and annotation.</title>
        <authorList>
            <consortium name="The Broad Institute Genomics Platform"/>
            <consortium name="The Broad Institute Genome Sequencing Center for Infectious Disease"/>
            <person name="Wu L."/>
            <person name="Ma J."/>
        </authorList>
    </citation>
    <scope>NUCLEOTIDE SEQUENCE [LARGE SCALE GENOMIC DNA]</scope>
    <source>
        <strain evidence="3">KCTC 15012</strain>
    </source>
</reference>
<evidence type="ECO:0000313" key="3">
    <source>
        <dbReference type="Proteomes" id="UP001597296"/>
    </source>
</evidence>
<name>A0ABW5CIB0_9PROT</name>
<proteinExistence type="predicted"/>
<protein>
    <submittedName>
        <fullName evidence="2">Uncharacterized protein</fullName>
    </submittedName>
</protein>
<feature type="region of interest" description="Disordered" evidence="1">
    <location>
        <begin position="1"/>
        <end position="33"/>
    </location>
</feature>
<keyword evidence="3" id="KW-1185">Reference proteome</keyword>
<dbReference type="RefSeq" id="WP_377319307.1">
    <property type="nucleotide sequence ID" value="NZ_JBHUIY010000089.1"/>
</dbReference>
<evidence type="ECO:0000313" key="2">
    <source>
        <dbReference type="EMBL" id="MFD2235808.1"/>
    </source>
</evidence>